<keyword evidence="2" id="KW-1185">Reference proteome</keyword>
<evidence type="ECO:0000313" key="1">
    <source>
        <dbReference type="EMBL" id="MBA8951382.1"/>
    </source>
</evidence>
<sequence>MDYSVFCQGLLEPRRERLGDVRDALAGGDGPGAVWRALVGDEPWRRFLHFVACPRCRGGGTVGGYDSDMEWEEDAWTCGECRATGVRPGALVDGVPDERHVVALASAPGAVRRAEELAWRFAAELEPWGVPSPERLVWRVGGRVYEAGVPHDLAFALRELFTRHWAEELAGFRDGIGVALPWGTKDSCYSEAHRQAEMHAGWEAAARLGLRVPDEITVFGRPVGFAAGGASFGDLANPYASLLEIWRVGFALDDVAEGVVSLYARPPR</sequence>
<comment type="caution">
    <text evidence="1">The sequence shown here is derived from an EMBL/GenBank/DDBJ whole genome shotgun (WGS) entry which is preliminary data.</text>
</comment>
<dbReference type="RefSeq" id="WP_182843714.1">
    <property type="nucleotide sequence ID" value="NZ_BAAALP010000004.1"/>
</dbReference>
<gene>
    <name evidence="1" type="ORF">HNR61_003013</name>
</gene>
<organism evidence="1 2">
    <name type="scientific">Actinomadura namibiensis</name>
    <dbReference type="NCBI Taxonomy" id="182080"/>
    <lineage>
        <taxon>Bacteria</taxon>
        <taxon>Bacillati</taxon>
        <taxon>Actinomycetota</taxon>
        <taxon>Actinomycetes</taxon>
        <taxon>Streptosporangiales</taxon>
        <taxon>Thermomonosporaceae</taxon>
        <taxon>Actinomadura</taxon>
    </lineage>
</organism>
<dbReference type="AlphaFoldDB" id="A0A7W3LNJ4"/>
<dbReference type="Proteomes" id="UP000572680">
    <property type="component" value="Unassembled WGS sequence"/>
</dbReference>
<protein>
    <submittedName>
        <fullName evidence="1">Uncharacterized protein</fullName>
    </submittedName>
</protein>
<proteinExistence type="predicted"/>
<reference evidence="1 2" key="1">
    <citation type="submission" date="2020-08" db="EMBL/GenBank/DDBJ databases">
        <title>Genomic Encyclopedia of Type Strains, Phase IV (KMG-IV): sequencing the most valuable type-strain genomes for metagenomic binning, comparative biology and taxonomic classification.</title>
        <authorList>
            <person name="Goeker M."/>
        </authorList>
    </citation>
    <scope>NUCLEOTIDE SEQUENCE [LARGE SCALE GENOMIC DNA]</scope>
    <source>
        <strain evidence="1 2">DSM 44197</strain>
    </source>
</reference>
<evidence type="ECO:0000313" key="2">
    <source>
        <dbReference type="Proteomes" id="UP000572680"/>
    </source>
</evidence>
<dbReference type="EMBL" id="JACJIA010000003">
    <property type="protein sequence ID" value="MBA8951382.1"/>
    <property type="molecule type" value="Genomic_DNA"/>
</dbReference>
<accession>A0A7W3LNJ4</accession>
<name>A0A7W3LNJ4_ACTNM</name>